<dbReference type="GO" id="GO:0009279">
    <property type="term" value="C:cell outer membrane"/>
    <property type="evidence" value="ECO:0007669"/>
    <property type="project" value="UniProtKB-SubCell"/>
</dbReference>
<dbReference type="EMBL" id="RKQP01000004">
    <property type="protein sequence ID" value="RPE82682.1"/>
    <property type="molecule type" value="Genomic_DNA"/>
</dbReference>
<evidence type="ECO:0000256" key="7">
    <source>
        <dbReference type="ARBA" id="ARBA00023114"/>
    </source>
</evidence>
<keyword evidence="9" id="KW-0998">Cell outer membrane</keyword>
<proteinExistence type="predicted"/>
<protein>
    <submittedName>
        <fullName evidence="12">Putative porin</fullName>
    </submittedName>
</protein>
<name>A0A3N4VI06_9PAST</name>
<dbReference type="OrthoDB" id="5689851at2"/>
<feature type="signal peptide" evidence="10">
    <location>
        <begin position="1"/>
        <end position="20"/>
    </location>
</feature>
<dbReference type="InterPro" id="IPR033900">
    <property type="entry name" value="Gram_neg_porin_domain"/>
</dbReference>
<keyword evidence="7" id="KW-0626">Porin</keyword>
<dbReference type="InterPro" id="IPR050298">
    <property type="entry name" value="Gram-neg_bact_OMP"/>
</dbReference>
<comment type="caution">
    <text evidence="12">The sequence shown here is derived from an EMBL/GenBank/DDBJ whole genome shotgun (WGS) entry which is preliminary data.</text>
</comment>
<keyword evidence="4" id="KW-0812">Transmembrane</keyword>
<dbReference type="InterPro" id="IPR023614">
    <property type="entry name" value="Porin_dom_sf"/>
</dbReference>
<evidence type="ECO:0000259" key="11">
    <source>
        <dbReference type="Pfam" id="PF13609"/>
    </source>
</evidence>
<accession>A0A3N4VI06</accession>
<organism evidence="12 13">
    <name type="scientific">Vespertiliibacter pulmonis</name>
    <dbReference type="NCBI Taxonomy" id="1443036"/>
    <lineage>
        <taxon>Bacteria</taxon>
        <taxon>Pseudomonadati</taxon>
        <taxon>Pseudomonadota</taxon>
        <taxon>Gammaproteobacteria</taxon>
        <taxon>Pasteurellales</taxon>
        <taxon>Pasteurellaceae</taxon>
        <taxon>Vespertiliibacter</taxon>
    </lineage>
</organism>
<evidence type="ECO:0000256" key="9">
    <source>
        <dbReference type="ARBA" id="ARBA00023237"/>
    </source>
</evidence>
<evidence type="ECO:0000256" key="1">
    <source>
        <dbReference type="ARBA" id="ARBA00004571"/>
    </source>
</evidence>
<evidence type="ECO:0000313" key="12">
    <source>
        <dbReference type="EMBL" id="RPE82682.1"/>
    </source>
</evidence>
<dbReference type="GO" id="GO:0015288">
    <property type="term" value="F:porin activity"/>
    <property type="evidence" value="ECO:0007669"/>
    <property type="project" value="UniProtKB-KW"/>
</dbReference>
<evidence type="ECO:0000256" key="6">
    <source>
        <dbReference type="ARBA" id="ARBA00023065"/>
    </source>
</evidence>
<keyword evidence="2" id="KW-0813">Transport</keyword>
<dbReference type="PANTHER" id="PTHR34501:SF2">
    <property type="entry name" value="OUTER MEMBRANE PORIN F-RELATED"/>
    <property type="match status" value="1"/>
</dbReference>
<keyword evidence="13" id="KW-1185">Reference proteome</keyword>
<dbReference type="GO" id="GO:0006811">
    <property type="term" value="P:monoatomic ion transport"/>
    <property type="evidence" value="ECO:0007669"/>
    <property type="project" value="UniProtKB-KW"/>
</dbReference>
<keyword evidence="5 10" id="KW-0732">Signal</keyword>
<evidence type="ECO:0000256" key="5">
    <source>
        <dbReference type="ARBA" id="ARBA00022729"/>
    </source>
</evidence>
<evidence type="ECO:0000313" key="13">
    <source>
        <dbReference type="Proteomes" id="UP000281691"/>
    </source>
</evidence>
<reference evidence="12 13" key="1">
    <citation type="submission" date="2018-11" db="EMBL/GenBank/DDBJ databases">
        <title>Genomic Encyclopedia of Type Strains, Phase IV (KMG-IV): sequencing the most valuable type-strain genomes for metagenomic binning, comparative biology and taxonomic classification.</title>
        <authorList>
            <person name="Goeker M."/>
        </authorList>
    </citation>
    <scope>NUCLEOTIDE SEQUENCE [LARGE SCALE GENOMIC DNA]</scope>
    <source>
        <strain evidence="12 13">DSM 27238</strain>
    </source>
</reference>
<dbReference type="CDD" id="cd00342">
    <property type="entry name" value="gram_neg_porins"/>
    <property type="match status" value="1"/>
</dbReference>
<comment type="subcellular location">
    <subcellularLocation>
        <location evidence="1">Cell outer membrane</location>
        <topology evidence="1">Multi-pass membrane protein</topology>
    </subcellularLocation>
</comment>
<gene>
    <name evidence="12" type="ORF">EDC46_1353</name>
</gene>
<evidence type="ECO:0000256" key="10">
    <source>
        <dbReference type="SAM" id="SignalP"/>
    </source>
</evidence>
<sequence>MKKQIFILSAIALATASAQAYPLLKSEQTGTTVDFTGSARIVWKSTSHKNQAINGESKKEHINHAVANNGSRFGFKIKQDLGLGAYALGNVEWRFRGTSSSQHDFDDIYTCQLFAGIGHAQYGELTYGNMTTITDEVKQTDLGNTLSLSDGLLVGSARKVAQYTYKGIEGLKLGGFFGGKSKRNMAGLNLHNQRKDVWGLAAIYNGTISSGENPQSIKIGTGVTRERAFNSGTNNKFDRTAYSLGTAYTIDRTTLGIDLERAITHDQGQIGNKRTQSEVRSVLKHKLTDNWAAYTMYAYKTDKLIAVSDADNNVKKHQFMVGTEYSLAPNALIPAYFKQVKTFAEVATSRAKHYSNREKVAKIRDNAVAVGLRIFW</sequence>
<dbReference type="GO" id="GO:0046930">
    <property type="term" value="C:pore complex"/>
    <property type="evidence" value="ECO:0007669"/>
    <property type="project" value="UniProtKB-KW"/>
</dbReference>
<dbReference type="SUPFAM" id="SSF56935">
    <property type="entry name" value="Porins"/>
    <property type="match status" value="1"/>
</dbReference>
<keyword evidence="8" id="KW-0472">Membrane</keyword>
<feature type="domain" description="Porin" evidence="11">
    <location>
        <begin position="9"/>
        <end position="340"/>
    </location>
</feature>
<dbReference type="Gene3D" id="2.40.160.10">
    <property type="entry name" value="Porin"/>
    <property type="match status" value="1"/>
</dbReference>
<keyword evidence="3" id="KW-1134">Transmembrane beta strand</keyword>
<dbReference type="PANTHER" id="PTHR34501">
    <property type="entry name" value="PROTEIN YDDL-RELATED"/>
    <property type="match status" value="1"/>
</dbReference>
<keyword evidence="6" id="KW-0406">Ion transport</keyword>
<feature type="chain" id="PRO_5018183325" evidence="10">
    <location>
        <begin position="21"/>
        <end position="376"/>
    </location>
</feature>
<evidence type="ECO:0000256" key="8">
    <source>
        <dbReference type="ARBA" id="ARBA00023136"/>
    </source>
</evidence>
<evidence type="ECO:0000256" key="3">
    <source>
        <dbReference type="ARBA" id="ARBA00022452"/>
    </source>
</evidence>
<evidence type="ECO:0000256" key="2">
    <source>
        <dbReference type="ARBA" id="ARBA00022448"/>
    </source>
</evidence>
<dbReference type="AlphaFoldDB" id="A0A3N4VI06"/>
<dbReference type="Pfam" id="PF13609">
    <property type="entry name" value="Porin_4"/>
    <property type="match status" value="1"/>
</dbReference>
<dbReference type="RefSeq" id="WP_124211504.1">
    <property type="nucleotide sequence ID" value="NZ_CP016615.1"/>
</dbReference>
<dbReference type="Proteomes" id="UP000281691">
    <property type="component" value="Unassembled WGS sequence"/>
</dbReference>
<evidence type="ECO:0000256" key="4">
    <source>
        <dbReference type="ARBA" id="ARBA00022692"/>
    </source>
</evidence>